<accession>A0A291AYS1</accession>
<sequence length="51" mass="6087">MKTVRIFWKTGKTTEIDVFSIKECDKFWYLETFNGDVRVPLALIDGWETEE</sequence>
<dbReference type="EMBL" id="MF158042">
    <property type="protein sequence ID" value="ATE86123.1"/>
    <property type="molecule type" value="Genomic_DNA"/>
</dbReference>
<organism evidence="1 2">
    <name type="scientific">Shigella phage Sd1</name>
    <dbReference type="NCBI Taxonomy" id="2024313"/>
    <lineage>
        <taxon>Viruses</taxon>
        <taxon>Duplodnaviria</taxon>
        <taxon>Heunggongvirae</taxon>
        <taxon>Uroviricota</taxon>
        <taxon>Caudoviricetes</taxon>
        <taxon>Drexlerviridae</taxon>
        <taxon>Rogunavirinae</taxon>
        <taxon>Wilsonroadvirus</taxon>
        <taxon>Wilsonroadvirus Sd1</taxon>
    </lineage>
</organism>
<evidence type="ECO:0000313" key="2">
    <source>
        <dbReference type="Proteomes" id="UP000226171"/>
    </source>
</evidence>
<evidence type="ECO:0000313" key="1">
    <source>
        <dbReference type="EMBL" id="ATE86123.1"/>
    </source>
</evidence>
<keyword evidence="2" id="KW-1185">Reference proteome</keyword>
<reference evidence="1 2" key="1">
    <citation type="submission" date="2017-05" db="EMBL/GenBank/DDBJ databases">
        <title>The isolation and characterization of 16 novel Shigella-infecting phages from the environment.</title>
        <authorList>
            <person name="Doore S.M."/>
            <person name="Schrad J.R."/>
            <person name="Dover J.A."/>
            <person name="Parent K.N."/>
        </authorList>
    </citation>
    <scope>NUCLEOTIDE SEQUENCE [LARGE SCALE GENOMIC DNA]</scope>
</reference>
<proteinExistence type="predicted"/>
<dbReference type="Proteomes" id="UP000226171">
    <property type="component" value="Segment"/>
</dbReference>
<protein>
    <submittedName>
        <fullName evidence="1">Uncharacterized protein</fullName>
    </submittedName>
</protein>
<gene>
    <name evidence="1" type="ORF">Sd1_gp57</name>
</gene>
<name>A0A291AYS1_9CAUD</name>